<dbReference type="EMBL" id="JAPKNK010000002">
    <property type="protein sequence ID" value="MCX5568932.1"/>
    <property type="molecule type" value="Genomic_DNA"/>
</dbReference>
<evidence type="ECO:0000313" key="12">
    <source>
        <dbReference type="EMBL" id="MCX5568932.1"/>
    </source>
</evidence>
<dbReference type="InterPro" id="IPR003593">
    <property type="entry name" value="AAA+_ATPase"/>
</dbReference>
<dbReference type="RefSeq" id="WP_266337887.1">
    <property type="nucleotide sequence ID" value="NZ_JAPKNK010000002.1"/>
</dbReference>
<comment type="subcellular location">
    <subcellularLocation>
        <location evidence="1">Cell membrane</location>
        <topology evidence="1">Peripheral membrane protein</topology>
    </subcellularLocation>
</comment>
<dbReference type="AlphaFoldDB" id="A0A9X3E042"/>
<dbReference type="CDD" id="cd03215">
    <property type="entry name" value="ABC_Carb_Monos_II"/>
    <property type="match status" value="1"/>
</dbReference>
<reference evidence="12" key="1">
    <citation type="submission" date="2022-11" db="EMBL/GenBank/DDBJ databases">
        <title>Biodiversity and phylogenetic relationships of bacteria.</title>
        <authorList>
            <person name="Machado R.A.R."/>
            <person name="Bhat A."/>
            <person name="Loulou A."/>
            <person name="Kallel S."/>
        </authorList>
    </citation>
    <scope>NUCLEOTIDE SEQUENCE</scope>
    <source>
        <strain evidence="12">K-TC2</strain>
    </source>
</reference>
<dbReference type="CDD" id="cd03216">
    <property type="entry name" value="ABC_Carb_Monos_I"/>
    <property type="match status" value="1"/>
</dbReference>
<evidence type="ECO:0000256" key="1">
    <source>
        <dbReference type="ARBA" id="ARBA00004202"/>
    </source>
</evidence>
<keyword evidence="4" id="KW-1003">Cell membrane</keyword>
<keyword evidence="8 12" id="KW-0067">ATP-binding</keyword>
<dbReference type="GO" id="GO:0005886">
    <property type="term" value="C:plasma membrane"/>
    <property type="evidence" value="ECO:0007669"/>
    <property type="project" value="UniProtKB-SubCell"/>
</dbReference>
<protein>
    <submittedName>
        <fullName evidence="12">Sugar ABC transporter ATP-binding protein</fullName>
    </submittedName>
</protein>
<keyword evidence="3" id="KW-0813">Transport</keyword>
<dbReference type="Proteomes" id="UP001144805">
    <property type="component" value="Unassembled WGS sequence"/>
</dbReference>
<feature type="domain" description="ABC transporter" evidence="11">
    <location>
        <begin position="6"/>
        <end position="243"/>
    </location>
</feature>
<keyword evidence="6" id="KW-0677">Repeat</keyword>
<evidence type="ECO:0000256" key="9">
    <source>
        <dbReference type="ARBA" id="ARBA00022967"/>
    </source>
</evidence>
<keyword evidence="7" id="KW-0547">Nucleotide-binding</keyword>
<dbReference type="FunFam" id="3.40.50.300:FF:000127">
    <property type="entry name" value="Ribose import ATP-binding protein RbsA"/>
    <property type="match status" value="1"/>
</dbReference>
<keyword evidence="9" id="KW-1278">Translocase</keyword>
<gene>
    <name evidence="12" type="ORF">OSH07_06980</name>
</gene>
<comment type="similarity">
    <text evidence="2">Belongs to the ABC transporter superfamily.</text>
</comment>
<evidence type="ECO:0000256" key="5">
    <source>
        <dbReference type="ARBA" id="ARBA00022597"/>
    </source>
</evidence>
<dbReference type="InterPro" id="IPR017871">
    <property type="entry name" value="ABC_transporter-like_CS"/>
</dbReference>
<dbReference type="SUPFAM" id="SSF52540">
    <property type="entry name" value="P-loop containing nucleoside triphosphate hydrolases"/>
    <property type="match status" value="2"/>
</dbReference>
<evidence type="ECO:0000256" key="4">
    <source>
        <dbReference type="ARBA" id="ARBA00022475"/>
    </source>
</evidence>
<dbReference type="InterPro" id="IPR003439">
    <property type="entry name" value="ABC_transporter-like_ATP-bd"/>
</dbReference>
<proteinExistence type="inferred from homology"/>
<keyword evidence="10" id="KW-0472">Membrane</keyword>
<dbReference type="PANTHER" id="PTHR43790:SF3">
    <property type="entry name" value="D-ALLOSE IMPORT ATP-BINDING PROTEIN ALSA-RELATED"/>
    <property type="match status" value="1"/>
</dbReference>
<dbReference type="InterPro" id="IPR027417">
    <property type="entry name" value="P-loop_NTPase"/>
</dbReference>
<dbReference type="Pfam" id="PF00005">
    <property type="entry name" value="ABC_tran"/>
    <property type="match status" value="2"/>
</dbReference>
<sequence>MTDCLLSARGIAKSFDQNRVLHGVDFDISAGQVVALLGENGAGKSTFVNILSGALPRDGGTIAWNGAETVFRDTRSALDAGIIHIHQELSLISSLSVMENLFIGDYRTGRSGFIDRKSLAAKARELLARVGAAHIDPRVEAGSLSTAEQQIVEIAKALARNARLLILDEPTASLTPHEAEALFAIVRDLRDHGVAIIFISHRFDEVFAISDRVVVLRDGRVVGDRPVAETTRAGIIADMTGRAFTFDALDAPAIAADAPIRLKADAIADKGRVGPVSFALRKGEILGIFGLVGAGRTELLELLCGMRPLAAGSISRPDGVVPGNATEAWRSGLALLPEGRKTNGILPSLSLAENVAVAKRQKSSGILDLGAEKSLFSRFREALGIVSEGPEQPIRRLSGGNQQKVIFARCLASEPDILFLDEPTHGVDVRTKADIYRQIQDLAKKGMSVVFVSSELPEVLALASTVMVLSRGRQTMLAANQGLTENDVLTAAFAQA</sequence>
<evidence type="ECO:0000259" key="11">
    <source>
        <dbReference type="PROSITE" id="PS50893"/>
    </source>
</evidence>
<feature type="domain" description="ABC transporter" evidence="11">
    <location>
        <begin position="254"/>
        <end position="496"/>
    </location>
</feature>
<dbReference type="GO" id="GO:0005524">
    <property type="term" value="F:ATP binding"/>
    <property type="evidence" value="ECO:0007669"/>
    <property type="project" value="UniProtKB-KW"/>
</dbReference>
<evidence type="ECO:0000313" key="13">
    <source>
        <dbReference type="Proteomes" id="UP001144805"/>
    </source>
</evidence>
<dbReference type="InterPro" id="IPR050107">
    <property type="entry name" value="ABC_carbohydrate_import_ATPase"/>
</dbReference>
<name>A0A9X3E042_9HYPH</name>
<comment type="caution">
    <text evidence="12">The sequence shown here is derived from an EMBL/GenBank/DDBJ whole genome shotgun (WGS) entry which is preliminary data.</text>
</comment>
<accession>A0A9X3E042</accession>
<evidence type="ECO:0000256" key="7">
    <source>
        <dbReference type="ARBA" id="ARBA00022741"/>
    </source>
</evidence>
<dbReference type="PROSITE" id="PS50893">
    <property type="entry name" value="ABC_TRANSPORTER_2"/>
    <property type="match status" value="2"/>
</dbReference>
<dbReference type="PROSITE" id="PS00211">
    <property type="entry name" value="ABC_TRANSPORTER_1"/>
    <property type="match status" value="1"/>
</dbReference>
<keyword evidence="13" id="KW-1185">Reference proteome</keyword>
<evidence type="ECO:0000256" key="8">
    <source>
        <dbReference type="ARBA" id="ARBA00022840"/>
    </source>
</evidence>
<dbReference type="Gene3D" id="3.40.50.300">
    <property type="entry name" value="P-loop containing nucleotide triphosphate hydrolases"/>
    <property type="match status" value="2"/>
</dbReference>
<evidence type="ECO:0000256" key="3">
    <source>
        <dbReference type="ARBA" id="ARBA00022448"/>
    </source>
</evidence>
<dbReference type="PANTHER" id="PTHR43790">
    <property type="entry name" value="CARBOHYDRATE TRANSPORT ATP-BINDING PROTEIN MG119-RELATED"/>
    <property type="match status" value="1"/>
</dbReference>
<organism evidence="12 13">
    <name type="scientific">Kaistia nematophila</name>
    <dbReference type="NCBI Taxonomy" id="2994654"/>
    <lineage>
        <taxon>Bacteria</taxon>
        <taxon>Pseudomonadati</taxon>
        <taxon>Pseudomonadota</taxon>
        <taxon>Alphaproteobacteria</taxon>
        <taxon>Hyphomicrobiales</taxon>
        <taxon>Kaistiaceae</taxon>
        <taxon>Kaistia</taxon>
    </lineage>
</organism>
<dbReference type="GO" id="GO:0016887">
    <property type="term" value="F:ATP hydrolysis activity"/>
    <property type="evidence" value="ECO:0007669"/>
    <property type="project" value="InterPro"/>
</dbReference>
<evidence type="ECO:0000256" key="6">
    <source>
        <dbReference type="ARBA" id="ARBA00022737"/>
    </source>
</evidence>
<evidence type="ECO:0000256" key="2">
    <source>
        <dbReference type="ARBA" id="ARBA00005417"/>
    </source>
</evidence>
<evidence type="ECO:0000256" key="10">
    <source>
        <dbReference type="ARBA" id="ARBA00023136"/>
    </source>
</evidence>
<keyword evidence="5" id="KW-0762">Sugar transport</keyword>
<dbReference type="SMART" id="SM00382">
    <property type="entry name" value="AAA"/>
    <property type="match status" value="2"/>
</dbReference>